<evidence type="ECO:0000313" key="3">
    <source>
        <dbReference type="Proteomes" id="UP000093343"/>
    </source>
</evidence>
<feature type="region of interest" description="Disordered" evidence="1">
    <location>
        <begin position="1"/>
        <end position="77"/>
    </location>
</feature>
<sequence>MEKQKKVNSNNEQFKDTDQGFNARNQYSGSGDFSPDEQEKPNENDQETLRSSLNENDEPESPTDLQQDESGTLKSNN</sequence>
<reference evidence="3" key="1">
    <citation type="submission" date="2016-03" db="EMBL/GenBank/DDBJ databases">
        <title>Draft genome sequence of Paenibacillus glacialis DSM 22343.</title>
        <authorList>
            <person name="Shin S.-K."/>
            <person name="Yi H."/>
        </authorList>
    </citation>
    <scope>NUCLEOTIDE SEQUENCE [LARGE SCALE GENOMIC DNA]</scope>
    <source>
        <strain evidence="3">CCUG 60099</strain>
    </source>
</reference>
<protein>
    <recommendedName>
        <fullName evidence="4">Cag pathogenicity island protein</fullName>
    </recommendedName>
</protein>
<proteinExistence type="predicted"/>
<comment type="caution">
    <text evidence="2">The sequence shown here is derived from an EMBL/GenBank/DDBJ whole genome shotgun (WGS) entry which is preliminary data.</text>
</comment>
<accession>A0ABX2XPL8</accession>
<evidence type="ECO:0000256" key="1">
    <source>
        <dbReference type="SAM" id="MobiDB-lite"/>
    </source>
</evidence>
<gene>
    <name evidence="2" type="ORF">FLP_00470</name>
</gene>
<feature type="compositionally biased region" description="Polar residues" evidence="1">
    <location>
        <begin position="19"/>
        <end position="31"/>
    </location>
</feature>
<name>A0ABX2XPL8_9FLAO</name>
<organism evidence="2 3">
    <name type="scientific">Flavobacterium piscis</name>
    <dbReference type="NCBI Taxonomy" id="1114874"/>
    <lineage>
        <taxon>Bacteria</taxon>
        <taxon>Pseudomonadati</taxon>
        <taxon>Bacteroidota</taxon>
        <taxon>Flavobacteriia</taxon>
        <taxon>Flavobacteriales</taxon>
        <taxon>Flavobacteriaceae</taxon>
        <taxon>Flavobacterium</taxon>
    </lineage>
</organism>
<feature type="compositionally biased region" description="Polar residues" evidence="1">
    <location>
        <begin position="63"/>
        <end position="77"/>
    </location>
</feature>
<dbReference type="Proteomes" id="UP000093343">
    <property type="component" value="Unassembled WGS sequence"/>
</dbReference>
<dbReference type="EMBL" id="LVEN01000001">
    <property type="protein sequence ID" value="OCB78215.1"/>
    <property type="molecule type" value="Genomic_DNA"/>
</dbReference>
<evidence type="ECO:0008006" key="4">
    <source>
        <dbReference type="Google" id="ProtNLM"/>
    </source>
</evidence>
<dbReference type="RefSeq" id="WP_065447539.1">
    <property type="nucleotide sequence ID" value="NZ_LVEN01000001.1"/>
</dbReference>
<keyword evidence="3" id="KW-1185">Reference proteome</keyword>
<evidence type="ECO:0000313" key="2">
    <source>
        <dbReference type="EMBL" id="OCB78215.1"/>
    </source>
</evidence>